<evidence type="ECO:0000256" key="5">
    <source>
        <dbReference type="ARBA" id="ARBA00023136"/>
    </source>
</evidence>
<dbReference type="InterPro" id="IPR018752">
    <property type="entry name" value="DabA"/>
</dbReference>
<reference evidence="7 8" key="1">
    <citation type="submission" date="2020-11" db="EMBL/GenBank/DDBJ databases">
        <title>Genome seq and assembly of Sphingosinicella sp.</title>
        <authorList>
            <person name="Chhetri G."/>
        </authorList>
    </citation>
    <scope>NUCLEOTIDE SEQUENCE [LARGE SCALE GENOMIC DNA]</scope>
    <source>
        <strain evidence="7 8">UDD2</strain>
    </source>
</reference>
<keyword evidence="4 6" id="KW-0862">Zinc</keyword>
<protein>
    <recommendedName>
        <fullName evidence="6">Probable inorganic carbon transporter subunit DabA</fullName>
    </recommendedName>
</protein>
<dbReference type="GO" id="GO:0005886">
    <property type="term" value="C:plasma membrane"/>
    <property type="evidence" value="ECO:0007669"/>
    <property type="project" value="UniProtKB-SubCell"/>
</dbReference>
<dbReference type="EMBL" id="CP065592">
    <property type="protein sequence ID" value="QPQ54286.1"/>
    <property type="molecule type" value="Genomic_DNA"/>
</dbReference>
<evidence type="ECO:0000313" key="8">
    <source>
        <dbReference type="Proteomes" id="UP000594873"/>
    </source>
</evidence>
<proteinExistence type="inferred from homology"/>
<name>A0A7T2GI32_9SPHN</name>
<dbReference type="HAMAP" id="MF_01871">
    <property type="entry name" value="DabA"/>
    <property type="match status" value="1"/>
</dbReference>
<evidence type="ECO:0000313" key="7">
    <source>
        <dbReference type="EMBL" id="QPQ54286.1"/>
    </source>
</evidence>
<dbReference type="Proteomes" id="UP000594873">
    <property type="component" value="Chromosome"/>
</dbReference>
<accession>A0A7T2GI32</accession>
<sequence length="850" mass="90398">MNMMAPLTAVAPVLTRTEAASLVALAARTVSPLWPLESAIAVNPLSGFEELPFEEAVTVAARHFGARESLPLASWRTLLKAGKVQERALRDAAIQKLGGLNRAFELIGPDVSRLDLLMARLLHLPGGDEMGVSAHLAPDAAFIAKWCAAFFDLAQAASPMPYRDLGLYRAVLAIAGQDPEFGKLAGEAGRQLLLSVPRDPLEAIAEGLAALGVAQGEEQGRLAAYVARLPGWAGHIRWRNEYADSDISEVAPAGMADLLALWMLLERAGAVSPIPEARKAEDVSKALAAHFNLTSDMLASLTQAGRARFDEIAGMDGGALGSIFLTAAEWTYRNALMPQLQSAARAPVSAEAPEAQLVFCIDVRSEPFRKALEDQGRYETFGYAGFFGLPIALHPLGETRRKRLLPVLLSPQHDVAEGAVPGRERDAATLAMKSEQAKQTVGLFDTVKQGTATAFATAEATGPVAGLLMAARTIAPNLAKRIAVALMPPRADVLAPTLSQSGSDLHSPFTLEDKIGYALALFKLTGLSQKTARLVALVGHGGSAVNNPYSAALDCGACGGHAGGHNARILAAILNDPEVRSGMARKGVTLPESTVFIAAEHNTTTDEITLFDQADVPDSHEGDLTALMDSLAKAGAVNRERRARLLDRSAAELLTGAVHWGEIRPEWGLSGNAAFIVAPRSLTSHIDLGGRAFLHSYDWEADGEGTALATILTAPMVVAQWINCQYFFSTVDNERYGSGDKVTQNVVGGIGVVQGNGGDLRIGLPRQSLFTDDGVPFHVPQRLLTIVLAPFDRVEAVVASNDILARLFGNGWVTLVVIDPHTGKALRWRRDSELAGISFSKSADNLEINS</sequence>
<dbReference type="AlphaFoldDB" id="A0A7T2GI32"/>
<comment type="function">
    <text evidence="6">Part of an energy-coupled inorganic carbon pump.</text>
</comment>
<feature type="binding site" evidence="6">
    <location>
        <position position="555"/>
    </location>
    <ligand>
        <name>Zn(2+)</name>
        <dbReference type="ChEBI" id="CHEBI:29105"/>
    </ligand>
</feature>
<dbReference type="GO" id="GO:0008270">
    <property type="term" value="F:zinc ion binding"/>
    <property type="evidence" value="ECO:0007669"/>
    <property type="project" value="UniProtKB-UniRule"/>
</dbReference>
<keyword evidence="5 6" id="KW-0472">Membrane</keyword>
<dbReference type="PANTHER" id="PTHR38344:SF1">
    <property type="entry name" value="INORGANIC CARBON TRANSPORTER SUBUNIT DABA-RELATED"/>
    <property type="match status" value="1"/>
</dbReference>
<dbReference type="PANTHER" id="PTHR38344">
    <property type="entry name" value="UPF0753 PROTEIN AQ_863"/>
    <property type="match status" value="1"/>
</dbReference>
<evidence type="ECO:0000256" key="6">
    <source>
        <dbReference type="HAMAP-Rule" id="MF_01871"/>
    </source>
</evidence>
<comment type="subcellular location">
    <subcellularLocation>
        <location evidence="6">Cell membrane</location>
        <topology evidence="6">Peripheral membrane protein</topology>
    </subcellularLocation>
</comment>
<evidence type="ECO:0000256" key="4">
    <source>
        <dbReference type="ARBA" id="ARBA00022833"/>
    </source>
</evidence>
<comment type="subunit">
    <text evidence="6">Forms a complex with DabB.</text>
</comment>
<evidence type="ECO:0000256" key="3">
    <source>
        <dbReference type="ARBA" id="ARBA00022723"/>
    </source>
</evidence>
<organism evidence="7 8">
    <name type="scientific">Allosphingosinicella flava</name>
    <dbReference type="NCBI Taxonomy" id="2771430"/>
    <lineage>
        <taxon>Bacteria</taxon>
        <taxon>Pseudomonadati</taxon>
        <taxon>Pseudomonadota</taxon>
        <taxon>Alphaproteobacteria</taxon>
        <taxon>Sphingomonadales</taxon>
        <taxon>Sphingomonadaceae</taxon>
        <taxon>Allosphingosinicella</taxon>
    </lineage>
</organism>
<gene>
    <name evidence="6" type="primary">dabA</name>
    <name evidence="7" type="ORF">IC614_07910</name>
</gene>
<comment type="cofactor">
    <cofactor evidence="6">
        <name>Zn(2+)</name>
        <dbReference type="ChEBI" id="CHEBI:29105"/>
    </cofactor>
</comment>
<evidence type="ECO:0000256" key="2">
    <source>
        <dbReference type="ARBA" id="ARBA00022475"/>
    </source>
</evidence>
<dbReference type="RefSeq" id="WP_200970813.1">
    <property type="nucleotide sequence ID" value="NZ_CP065592.1"/>
</dbReference>
<dbReference type="Pfam" id="PF10070">
    <property type="entry name" value="DabA"/>
    <property type="match status" value="1"/>
</dbReference>
<keyword evidence="2 6" id="KW-1003">Cell membrane</keyword>
<feature type="binding site" evidence="6">
    <location>
        <position position="362"/>
    </location>
    <ligand>
        <name>Zn(2+)</name>
        <dbReference type="ChEBI" id="CHEBI:29105"/>
    </ligand>
</feature>
<keyword evidence="1 6" id="KW-0813">Transport</keyword>
<keyword evidence="3 6" id="KW-0479">Metal-binding</keyword>
<feature type="binding site" evidence="6">
    <location>
        <position position="360"/>
    </location>
    <ligand>
        <name>Zn(2+)</name>
        <dbReference type="ChEBI" id="CHEBI:29105"/>
    </ligand>
</feature>
<evidence type="ECO:0000256" key="1">
    <source>
        <dbReference type="ARBA" id="ARBA00022448"/>
    </source>
</evidence>
<dbReference type="KEGG" id="sflv:IC614_07910"/>
<keyword evidence="8" id="KW-1185">Reference proteome</keyword>
<comment type="similarity">
    <text evidence="6">Belongs to the inorganic carbon transporter (TC 9.A.2) DabA family.</text>
</comment>
<feature type="binding site" evidence="6">
    <location>
        <position position="540"/>
    </location>
    <ligand>
        <name>Zn(2+)</name>
        <dbReference type="ChEBI" id="CHEBI:29105"/>
    </ligand>
</feature>